<evidence type="ECO:0000313" key="6">
    <source>
        <dbReference type="Proteomes" id="UP001489004"/>
    </source>
</evidence>
<dbReference type="InterPro" id="IPR013320">
    <property type="entry name" value="ConA-like_dom_sf"/>
</dbReference>
<keyword evidence="6" id="KW-1185">Reference proteome</keyword>
<reference evidence="5 6" key="1">
    <citation type="journal article" date="2024" name="Nat. Commun.">
        <title>Phylogenomics reveals the evolutionary origins of lichenization in chlorophyte algae.</title>
        <authorList>
            <person name="Puginier C."/>
            <person name="Libourel C."/>
            <person name="Otte J."/>
            <person name="Skaloud P."/>
            <person name="Haon M."/>
            <person name="Grisel S."/>
            <person name="Petersen M."/>
            <person name="Berrin J.G."/>
            <person name="Delaux P.M."/>
            <person name="Dal Grande F."/>
            <person name="Keller J."/>
        </authorList>
    </citation>
    <scope>NUCLEOTIDE SEQUENCE [LARGE SCALE GENOMIC DNA]</scope>
    <source>
        <strain evidence="5 6">SAG 2043</strain>
    </source>
</reference>
<dbReference type="CDD" id="cd12872">
    <property type="entry name" value="SPRY_Ash2"/>
    <property type="match status" value="1"/>
</dbReference>
<organism evidence="5 6">
    <name type="scientific">[Myrmecia] bisecta</name>
    <dbReference type="NCBI Taxonomy" id="41462"/>
    <lineage>
        <taxon>Eukaryota</taxon>
        <taxon>Viridiplantae</taxon>
        <taxon>Chlorophyta</taxon>
        <taxon>core chlorophytes</taxon>
        <taxon>Trebouxiophyceae</taxon>
        <taxon>Trebouxiales</taxon>
        <taxon>Trebouxiaceae</taxon>
        <taxon>Myrmecia</taxon>
    </lineage>
</organism>
<accession>A0AAW1PV21</accession>
<protein>
    <recommendedName>
        <fullName evidence="4">B30.2/SPRY domain-containing protein</fullName>
    </recommendedName>
</protein>
<sequence>MEASTSDAGEALTVPAGELMKRPPPEPAENGAPPKRSKKGKKKLKPGIPQLTSADYVRVVPIPKKCELLVEGWRPVTLSKFDKAPQATLSVDQMAVTSSKGYRMARATHGAYQGTWYFEITVTHLGETGHCRLGWSTGKGELQAPVGYDQHSFGYRDLEGSKVHRALREEYGNPYKEGDVVGCLLHMPAGGQSFEKDKSDIVSWKGALYFVDKPEPEPTDLKGSLVAFSLNGVSQGVAYRDFKEGTYYPAASLYTLPDQKEGATVTFNFGPDFKHSPPEIEGCPAARPCCELAGSPDDVNAQQPAALPPPPADALVPSTTAAE</sequence>
<gene>
    <name evidence="5" type="ORF">WJX72_009761</name>
</gene>
<keyword evidence="2" id="KW-0539">Nucleus</keyword>
<dbReference type="Pfam" id="PF00622">
    <property type="entry name" value="SPRY"/>
    <property type="match status" value="1"/>
</dbReference>
<dbReference type="PANTHER" id="PTHR10598:SF0">
    <property type="entry name" value="SET1_ASH2 HISTONE METHYLTRANSFERASE COMPLEX SUBUNIT ASH2"/>
    <property type="match status" value="1"/>
</dbReference>
<dbReference type="Gene3D" id="2.60.120.920">
    <property type="match status" value="1"/>
</dbReference>
<evidence type="ECO:0000256" key="2">
    <source>
        <dbReference type="ARBA" id="ARBA00023242"/>
    </source>
</evidence>
<feature type="region of interest" description="Disordered" evidence="3">
    <location>
        <begin position="1"/>
        <end position="47"/>
    </location>
</feature>
<evidence type="ECO:0000256" key="3">
    <source>
        <dbReference type="SAM" id="MobiDB-lite"/>
    </source>
</evidence>
<dbReference type="GO" id="GO:0048188">
    <property type="term" value="C:Set1C/COMPASS complex"/>
    <property type="evidence" value="ECO:0007669"/>
    <property type="project" value="InterPro"/>
</dbReference>
<dbReference type="PANTHER" id="PTHR10598">
    <property type="entry name" value="SET1/ASH2 HISTONE METHYLTRANSFERASE COMPLEX SUBUNIT ASH2"/>
    <property type="match status" value="1"/>
</dbReference>
<dbReference type="InterPro" id="IPR001870">
    <property type="entry name" value="B30.2/SPRY"/>
</dbReference>
<evidence type="ECO:0000259" key="4">
    <source>
        <dbReference type="PROSITE" id="PS50188"/>
    </source>
</evidence>
<dbReference type="InterPro" id="IPR037353">
    <property type="entry name" value="ASH2"/>
</dbReference>
<feature type="domain" description="B30.2/SPRY" evidence="4">
    <location>
        <begin position="55"/>
        <end position="274"/>
    </location>
</feature>
<dbReference type="InterPro" id="IPR003877">
    <property type="entry name" value="SPRY_dom"/>
</dbReference>
<evidence type="ECO:0000313" key="5">
    <source>
        <dbReference type="EMBL" id="KAK9811769.1"/>
    </source>
</evidence>
<evidence type="ECO:0000256" key="1">
    <source>
        <dbReference type="ARBA" id="ARBA00004123"/>
    </source>
</evidence>
<dbReference type="AlphaFoldDB" id="A0AAW1PV21"/>
<comment type="caution">
    <text evidence="5">The sequence shown here is derived from an EMBL/GenBank/DDBJ whole genome shotgun (WGS) entry which is preliminary data.</text>
</comment>
<name>A0AAW1PV21_9CHLO</name>
<dbReference type="GO" id="GO:0000976">
    <property type="term" value="F:transcription cis-regulatory region binding"/>
    <property type="evidence" value="ECO:0007669"/>
    <property type="project" value="TreeGrafter"/>
</dbReference>
<proteinExistence type="predicted"/>
<feature type="compositionally biased region" description="Basic residues" evidence="3">
    <location>
        <begin position="35"/>
        <end position="45"/>
    </location>
</feature>
<dbReference type="SUPFAM" id="SSF49899">
    <property type="entry name" value="Concanavalin A-like lectins/glucanases"/>
    <property type="match status" value="1"/>
</dbReference>
<comment type="subcellular location">
    <subcellularLocation>
        <location evidence="1">Nucleus</location>
    </subcellularLocation>
</comment>
<dbReference type="EMBL" id="JALJOR010000009">
    <property type="protein sequence ID" value="KAK9811769.1"/>
    <property type="molecule type" value="Genomic_DNA"/>
</dbReference>
<dbReference type="FunFam" id="2.60.120.920:FF:000043">
    <property type="entry name" value="Protein TRAUCO"/>
    <property type="match status" value="1"/>
</dbReference>
<dbReference type="InterPro" id="IPR043136">
    <property type="entry name" value="B30.2/SPRY_sf"/>
</dbReference>
<dbReference type="PROSITE" id="PS50188">
    <property type="entry name" value="B302_SPRY"/>
    <property type="match status" value="1"/>
</dbReference>
<dbReference type="SMART" id="SM00449">
    <property type="entry name" value="SPRY"/>
    <property type="match status" value="1"/>
</dbReference>
<dbReference type="Proteomes" id="UP001489004">
    <property type="component" value="Unassembled WGS sequence"/>
</dbReference>
<feature type="region of interest" description="Disordered" evidence="3">
    <location>
        <begin position="294"/>
        <end position="323"/>
    </location>
</feature>